<evidence type="ECO:0000256" key="8">
    <source>
        <dbReference type="ARBA" id="ARBA00022989"/>
    </source>
</evidence>
<evidence type="ECO:0000259" key="12">
    <source>
        <dbReference type="PROSITE" id="PS50929"/>
    </source>
</evidence>
<evidence type="ECO:0000313" key="15">
    <source>
        <dbReference type="Proteomes" id="UP000010366"/>
    </source>
</evidence>
<dbReference type="AlphaFoldDB" id="K9UEV1"/>
<dbReference type="PROSITE" id="PS50893">
    <property type="entry name" value="ABC_TRANSPORTER_2"/>
    <property type="match status" value="1"/>
</dbReference>
<dbReference type="PANTHER" id="PTHR24221:SF646">
    <property type="entry name" value="HAEMOLYSIN SECRETION ATP-BINDING PROTEIN"/>
    <property type="match status" value="1"/>
</dbReference>
<keyword evidence="6" id="KW-0788">Thiol protease</keyword>
<dbReference type="SUPFAM" id="SSF52540">
    <property type="entry name" value="P-loop containing nucleoside triphosphate hydrolases"/>
    <property type="match status" value="1"/>
</dbReference>
<dbReference type="InterPro" id="IPR003439">
    <property type="entry name" value="ABC_transporter-like_ATP-bd"/>
</dbReference>
<dbReference type="MEROPS" id="C39.001"/>
<dbReference type="GO" id="GO:0005886">
    <property type="term" value="C:plasma membrane"/>
    <property type="evidence" value="ECO:0007669"/>
    <property type="project" value="UniProtKB-SubCell"/>
</dbReference>
<dbReference type="GO" id="GO:0034040">
    <property type="term" value="F:ATPase-coupled lipid transmembrane transporter activity"/>
    <property type="evidence" value="ECO:0007669"/>
    <property type="project" value="TreeGrafter"/>
</dbReference>
<dbReference type="InterPro" id="IPR003593">
    <property type="entry name" value="AAA+_ATPase"/>
</dbReference>
<dbReference type="PANTHER" id="PTHR24221">
    <property type="entry name" value="ATP-BINDING CASSETTE SUB-FAMILY B"/>
    <property type="match status" value="1"/>
</dbReference>
<keyword evidence="6" id="KW-0378">Hydrolase</keyword>
<dbReference type="GO" id="GO:0006508">
    <property type="term" value="P:proteolysis"/>
    <property type="evidence" value="ECO:0007669"/>
    <property type="project" value="InterPro"/>
</dbReference>
<keyword evidence="4 10" id="KW-0812">Transmembrane</keyword>
<dbReference type="InterPro" id="IPR036640">
    <property type="entry name" value="ABC1_TM_sf"/>
</dbReference>
<reference evidence="14 15" key="1">
    <citation type="submission" date="2012-05" db="EMBL/GenBank/DDBJ databases">
        <title>Finished chromosome of genome of Chamaesiphon sp. PCC 6605.</title>
        <authorList>
            <consortium name="US DOE Joint Genome Institute"/>
            <person name="Gugger M."/>
            <person name="Coursin T."/>
            <person name="Rippka R."/>
            <person name="Tandeau De Marsac N."/>
            <person name="Huntemann M."/>
            <person name="Wei C.-L."/>
            <person name="Han J."/>
            <person name="Detter J.C."/>
            <person name="Han C."/>
            <person name="Tapia R."/>
            <person name="Chen A."/>
            <person name="Kyrpides N."/>
            <person name="Mavromatis K."/>
            <person name="Markowitz V."/>
            <person name="Szeto E."/>
            <person name="Ivanova N."/>
            <person name="Pagani I."/>
            <person name="Pati A."/>
            <person name="Goodwin L."/>
            <person name="Nordberg H.P."/>
            <person name="Cantor M.N."/>
            <person name="Hua S.X."/>
            <person name="Woyke T."/>
            <person name="Kerfeld C.A."/>
        </authorList>
    </citation>
    <scope>NUCLEOTIDE SEQUENCE [LARGE SCALE GENOMIC DNA]</scope>
    <source>
        <strain evidence="15">ATCC 27169 / PCC 6605</strain>
    </source>
</reference>
<evidence type="ECO:0000259" key="11">
    <source>
        <dbReference type="PROSITE" id="PS50893"/>
    </source>
</evidence>
<keyword evidence="9 10" id="KW-0472">Membrane</keyword>
<dbReference type="GO" id="GO:0140359">
    <property type="term" value="F:ABC-type transporter activity"/>
    <property type="evidence" value="ECO:0007669"/>
    <property type="project" value="InterPro"/>
</dbReference>
<dbReference type="Gene3D" id="3.40.50.300">
    <property type="entry name" value="P-loop containing nucleotide triphosphate hydrolases"/>
    <property type="match status" value="1"/>
</dbReference>
<dbReference type="Gene3D" id="1.20.1560.10">
    <property type="entry name" value="ABC transporter type 1, transmembrane domain"/>
    <property type="match status" value="1"/>
</dbReference>
<gene>
    <name evidence="14" type="ORF">Cha6605_2252</name>
</gene>
<evidence type="ECO:0000256" key="7">
    <source>
        <dbReference type="ARBA" id="ARBA00022840"/>
    </source>
</evidence>
<keyword evidence="15" id="KW-1185">Reference proteome</keyword>
<evidence type="ECO:0000259" key="13">
    <source>
        <dbReference type="PROSITE" id="PS50990"/>
    </source>
</evidence>
<dbReference type="OrthoDB" id="516912at2"/>
<dbReference type="Pfam" id="PF00664">
    <property type="entry name" value="ABC_membrane"/>
    <property type="match status" value="1"/>
</dbReference>
<organism evidence="14 15">
    <name type="scientific">Chamaesiphon minutus (strain ATCC 27169 / PCC 6605)</name>
    <dbReference type="NCBI Taxonomy" id="1173020"/>
    <lineage>
        <taxon>Bacteria</taxon>
        <taxon>Bacillati</taxon>
        <taxon>Cyanobacteriota</taxon>
        <taxon>Cyanophyceae</taxon>
        <taxon>Gomontiellales</taxon>
        <taxon>Chamaesiphonaceae</taxon>
        <taxon>Chamaesiphon</taxon>
    </lineage>
</organism>
<dbReference type="Proteomes" id="UP000010366">
    <property type="component" value="Chromosome"/>
</dbReference>
<proteinExistence type="predicted"/>
<keyword evidence="5" id="KW-0547">Nucleotide-binding</keyword>
<dbReference type="KEGG" id="cmp:Cha6605_2252"/>
<dbReference type="CDD" id="cd02418">
    <property type="entry name" value="Peptidase_C39B"/>
    <property type="match status" value="1"/>
</dbReference>
<dbReference type="HOGENOM" id="CLU_000604_84_3_3"/>
<evidence type="ECO:0000256" key="10">
    <source>
        <dbReference type="SAM" id="Phobius"/>
    </source>
</evidence>
<comment type="subcellular location">
    <subcellularLocation>
        <location evidence="1">Cell membrane</location>
        <topology evidence="1">Multi-pass membrane protein</topology>
    </subcellularLocation>
</comment>
<evidence type="ECO:0000256" key="6">
    <source>
        <dbReference type="ARBA" id="ARBA00022807"/>
    </source>
</evidence>
<evidence type="ECO:0000256" key="2">
    <source>
        <dbReference type="ARBA" id="ARBA00022448"/>
    </source>
</evidence>
<evidence type="ECO:0000313" key="14">
    <source>
        <dbReference type="EMBL" id="AFY93335.1"/>
    </source>
</evidence>
<feature type="transmembrane region" description="Helical" evidence="10">
    <location>
        <begin position="419"/>
        <end position="440"/>
    </location>
</feature>
<dbReference type="PROSITE" id="PS50929">
    <property type="entry name" value="ABC_TM1F"/>
    <property type="match status" value="1"/>
</dbReference>
<dbReference type="RefSeq" id="WP_015159486.1">
    <property type="nucleotide sequence ID" value="NC_019697.1"/>
</dbReference>
<dbReference type="InterPro" id="IPR017871">
    <property type="entry name" value="ABC_transporter-like_CS"/>
</dbReference>
<dbReference type="Pfam" id="PF03412">
    <property type="entry name" value="Peptidase_C39"/>
    <property type="match status" value="1"/>
</dbReference>
<keyword evidence="7" id="KW-0067">ATP-binding</keyword>
<keyword evidence="6" id="KW-0645">Protease</keyword>
<feature type="transmembrane region" description="Helical" evidence="10">
    <location>
        <begin position="384"/>
        <end position="407"/>
    </location>
</feature>
<dbReference type="SUPFAM" id="SSF90123">
    <property type="entry name" value="ABC transporter transmembrane region"/>
    <property type="match status" value="1"/>
</dbReference>
<dbReference type="InterPro" id="IPR027417">
    <property type="entry name" value="P-loop_NTPase"/>
</dbReference>
<feature type="transmembrane region" description="Helical" evidence="10">
    <location>
        <begin position="304"/>
        <end position="324"/>
    </location>
</feature>
<dbReference type="CDD" id="cd18570">
    <property type="entry name" value="ABC_6TM_PCAT1_LagD_like"/>
    <property type="match status" value="1"/>
</dbReference>
<feature type="domain" description="ABC transporter" evidence="11">
    <location>
        <begin position="480"/>
        <end position="722"/>
    </location>
</feature>
<dbReference type="FunFam" id="3.40.50.300:FF:000299">
    <property type="entry name" value="ABC transporter ATP-binding protein/permease"/>
    <property type="match status" value="1"/>
</dbReference>
<dbReference type="GO" id="GO:0005524">
    <property type="term" value="F:ATP binding"/>
    <property type="evidence" value="ECO:0007669"/>
    <property type="project" value="UniProtKB-KW"/>
</dbReference>
<protein>
    <submittedName>
        <fullName evidence="14">ABC-type bacteriocin/lantibiotic exporter with N-terminal double-glycine peptidase domain</fullName>
    </submittedName>
</protein>
<evidence type="ECO:0000256" key="9">
    <source>
        <dbReference type="ARBA" id="ARBA00023136"/>
    </source>
</evidence>
<dbReference type="InterPro" id="IPR011527">
    <property type="entry name" value="ABC1_TM_dom"/>
</dbReference>
<feature type="transmembrane region" description="Helical" evidence="10">
    <location>
        <begin position="273"/>
        <end position="298"/>
    </location>
</feature>
<feature type="domain" description="Peptidase C39" evidence="13">
    <location>
        <begin position="8"/>
        <end position="131"/>
    </location>
</feature>
<dbReference type="Gene3D" id="3.90.70.10">
    <property type="entry name" value="Cysteine proteinases"/>
    <property type="match status" value="1"/>
</dbReference>
<dbReference type="GO" id="GO:0016887">
    <property type="term" value="F:ATP hydrolysis activity"/>
    <property type="evidence" value="ECO:0007669"/>
    <property type="project" value="InterPro"/>
</dbReference>
<evidence type="ECO:0000256" key="3">
    <source>
        <dbReference type="ARBA" id="ARBA00022475"/>
    </source>
</evidence>
<dbReference type="PROSITE" id="PS00211">
    <property type="entry name" value="ABC_TRANSPORTER_1"/>
    <property type="match status" value="1"/>
</dbReference>
<keyword evidence="8 10" id="KW-1133">Transmembrane helix</keyword>
<feature type="domain" description="ABC transmembrane type-1" evidence="12">
    <location>
        <begin position="164"/>
        <end position="445"/>
    </location>
</feature>
<dbReference type="PROSITE" id="PS50990">
    <property type="entry name" value="PEPTIDASE_C39"/>
    <property type="match status" value="1"/>
</dbReference>
<evidence type="ECO:0000256" key="5">
    <source>
        <dbReference type="ARBA" id="ARBA00022741"/>
    </source>
</evidence>
<dbReference type="STRING" id="1173020.Cha6605_2252"/>
<dbReference type="InterPro" id="IPR005074">
    <property type="entry name" value="Peptidase_C39"/>
</dbReference>
<dbReference type="eggNOG" id="COG2274">
    <property type="taxonomic scope" value="Bacteria"/>
</dbReference>
<dbReference type="InterPro" id="IPR039421">
    <property type="entry name" value="Type_1_exporter"/>
</dbReference>
<accession>K9UEV1</accession>
<name>K9UEV1_CHAP6</name>
<dbReference type="PATRIC" id="fig|1173020.3.peg.2560"/>
<dbReference type="GO" id="GO:0008234">
    <property type="term" value="F:cysteine-type peptidase activity"/>
    <property type="evidence" value="ECO:0007669"/>
    <property type="project" value="UniProtKB-KW"/>
</dbReference>
<keyword evidence="3" id="KW-1003">Cell membrane</keyword>
<dbReference type="SMART" id="SM00382">
    <property type="entry name" value="AAA"/>
    <property type="match status" value="1"/>
</dbReference>
<evidence type="ECO:0000256" key="4">
    <source>
        <dbReference type="ARBA" id="ARBA00022692"/>
    </source>
</evidence>
<feature type="transmembrane region" description="Helical" evidence="10">
    <location>
        <begin position="161"/>
        <end position="179"/>
    </location>
</feature>
<dbReference type="Pfam" id="PF00005">
    <property type="entry name" value="ABC_tran"/>
    <property type="match status" value="1"/>
</dbReference>
<feature type="transmembrane region" description="Helical" evidence="10">
    <location>
        <begin position="199"/>
        <end position="217"/>
    </location>
</feature>
<dbReference type="EMBL" id="CP003600">
    <property type="protein sequence ID" value="AFY93335.1"/>
    <property type="molecule type" value="Genomic_DNA"/>
</dbReference>
<evidence type="ECO:0000256" key="1">
    <source>
        <dbReference type="ARBA" id="ARBA00004651"/>
    </source>
</evidence>
<sequence>MRYPLILQQSEEDCGAACLATVAKFHGRNFSIGRIRELAGTRSRGTTLLGLGRGAQSLGFQVRQVKASPQLLANLAQAPLPAIVHWKGYHWVVLYGKNRRNRYIVADPSIGLRYLSEAELMAGWTNGAMLLLSPTETFYQQTEDKVTGFGKFVKRVWPDRGLLIQAIGLNVVIGLLALASPLMMQLLTDDVLVRGDTELLLIVALGVVAMTLIRSVINLIQAQLIGYFGQRLQMGLVLEYGQKLLHLPLSYFEGRRSGEVVSRIADVSAVHSLVAQIVLGLPSQFFIAVVSLALMLFYSWELTIASTVMFAVLVGVNFLFLPAIRQKTRDLIIQGTENQGFLVETVQGVQVLKTTQATTQAWQEYQANFSRLAHLGWGTMKLELYSGTVTGILSSLVSIGLLWLGSYLVISQRLSVGQLLAYSGMSGNFFGFLLAAIGIVDEFIRAQVILQRLGEVMDATPEDAPDAHKPWVELSATADIYCEKLRFHHSGRVDLLEDLDVTIPGGRMTALIGRSGCGKSTLAKLLSGLYQAQSGNIRYGMYVREASRHENRGDLALDCLRQQVVLVPQDAHFWSRSIVDNFRFSYPQVSFEQIVRACEIVGADEFIEQLPDKYQTVLGEFGANLSGGQRQRLAIARALLANPAILILDESTSALDPVSEAMLLERLQQHRRGQTTILISHRPQVIGACDWVVMLEQGQVVSQGTPEELRRREGLHRSFLTPELALMP</sequence>
<keyword evidence="2" id="KW-0813">Transport</keyword>